<dbReference type="AlphaFoldDB" id="A0A5Q0LX53"/>
<dbReference type="EMBL" id="CP045644">
    <property type="protein sequence ID" value="QFZ82010.1"/>
    <property type="molecule type" value="Genomic_DNA"/>
</dbReference>
<protein>
    <submittedName>
        <fullName evidence="1">Peptidoglycan-binding protein</fullName>
    </submittedName>
</protein>
<evidence type="ECO:0000313" key="1">
    <source>
        <dbReference type="EMBL" id="QFZ82010.1"/>
    </source>
</evidence>
<reference evidence="1 2" key="1">
    <citation type="submission" date="2019-10" db="EMBL/GenBank/DDBJ databases">
        <title>Complete genome sequence of Variovorax paradoxus 5C-2.</title>
        <authorList>
            <person name="Gogoleva N.E."/>
            <person name="Balkin A.S."/>
        </authorList>
    </citation>
    <scope>NUCLEOTIDE SEQUENCE [LARGE SCALE GENOMIC DNA]</scope>
    <source>
        <strain evidence="1 2">5C-2</strain>
    </source>
</reference>
<proteinExistence type="predicted"/>
<gene>
    <name evidence="1" type="ORF">GFK26_04200</name>
</gene>
<organism evidence="1 2">
    <name type="scientific">Variovorax paradoxus</name>
    <dbReference type="NCBI Taxonomy" id="34073"/>
    <lineage>
        <taxon>Bacteria</taxon>
        <taxon>Pseudomonadati</taxon>
        <taxon>Pseudomonadota</taxon>
        <taxon>Betaproteobacteria</taxon>
        <taxon>Burkholderiales</taxon>
        <taxon>Comamonadaceae</taxon>
        <taxon>Variovorax</taxon>
    </lineage>
</organism>
<dbReference type="Proteomes" id="UP000326780">
    <property type="component" value="Chromosome"/>
</dbReference>
<evidence type="ECO:0000313" key="2">
    <source>
        <dbReference type="Proteomes" id="UP000326780"/>
    </source>
</evidence>
<accession>A0A5Q0LX53</accession>
<sequence length="178" mass="19564">MAFSTPFIGKTGNSLIAYNIDWSVGQIGANTREDVMLVQALLKIFYYELLGFNHDHDPPPGETAVIEVDGLKGPITQRHITHFQEQLIARGSHLVPDGIFDPFRKPGAVTTQTKSRYALDLLNNGCANACAEQNVDYYTNLPNRTDMPPLLRSALKRVKKSANKYTYVAVTVPATGGA</sequence>
<dbReference type="RefSeq" id="WP_153280894.1">
    <property type="nucleotide sequence ID" value="NZ_CP045644.1"/>
</dbReference>
<name>A0A5Q0LX53_VARPD</name>